<dbReference type="Gene3D" id="2.60.120.260">
    <property type="entry name" value="Galactose-binding domain-like"/>
    <property type="match status" value="1"/>
</dbReference>
<sequence>MSSTVRIQDSDPSVQYSSSQWITDPFTLASGGSRHGAALEGLTVTLQFHGTGIQVVGILDASVNDGQATTMYTLDGADVKTYTAPWTEERTFDVVYYQKQGLQAGDHTIEVTNVNGTSPNIFWLDYFLVDVGPSSNTTVSTTSAPSKSSAPSSSSSSPSSTPSSTPSSPSIPPSSPVSHRITVHSSSTTSTSTHSTFIHSNMTAIAPPSIGTTSTSTGTAAQTDHVTSIISPPSSGSSSIPTMHTERQGPTSSRTNQVAKVAGSVGGVMGLLLVVVIAVSWWQLRRRRAELREPSIFTQETPSFTGTAFSRPHLDTHYCKVHGCFHPTHHADASVIRTASWVSELTSSPPGRSLDGRRMSVPASPNIPSASDSGGALPVRCPPSSPQLEFSPDLASEQLRIPEPESPFAAAGTTPSAMLRAEVATSPWHVPPEHQLDARSLLRAISARERRRRLRPIESPSGHMEEMDSGLRMYTQDLLPPRYTPD</sequence>
<keyword evidence="4" id="KW-1185">Reference proteome</keyword>
<keyword evidence="2" id="KW-0812">Transmembrane</keyword>
<feature type="transmembrane region" description="Helical" evidence="2">
    <location>
        <begin position="261"/>
        <end position="282"/>
    </location>
</feature>
<dbReference type="OrthoDB" id="2757989at2759"/>
<keyword evidence="2" id="KW-0472">Membrane</keyword>
<feature type="compositionally biased region" description="Low complexity" evidence="1">
    <location>
        <begin position="228"/>
        <end position="241"/>
    </location>
</feature>
<proteinExistence type="predicted"/>
<feature type="region of interest" description="Disordered" evidence="1">
    <location>
        <begin position="137"/>
        <end position="194"/>
    </location>
</feature>
<evidence type="ECO:0000256" key="1">
    <source>
        <dbReference type="SAM" id="MobiDB-lite"/>
    </source>
</evidence>
<gene>
    <name evidence="3" type="ORF">L227DRAFT_648573</name>
</gene>
<evidence type="ECO:0000313" key="3">
    <source>
        <dbReference type="EMBL" id="RPD67538.1"/>
    </source>
</evidence>
<dbReference type="AlphaFoldDB" id="A0A5C2SY59"/>
<keyword evidence="2" id="KW-1133">Transmembrane helix</keyword>
<dbReference type="Proteomes" id="UP000313359">
    <property type="component" value="Unassembled WGS sequence"/>
</dbReference>
<feature type="region of interest" description="Disordered" evidence="1">
    <location>
        <begin position="346"/>
        <end position="389"/>
    </location>
</feature>
<feature type="region of interest" description="Disordered" evidence="1">
    <location>
        <begin position="227"/>
        <end position="256"/>
    </location>
</feature>
<reference evidence="3" key="1">
    <citation type="journal article" date="2018" name="Genome Biol. Evol.">
        <title>Genomics and development of Lentinus tigrinus, a white-rot wood-decaying mushroom with dimorphic fruiting bodies.</title>
        <authorList>
            <person name="Wu B."/>
            <person name="Xu Z."/>
            <person name="Knudson A."/>
            <person name="Carlson A."/>
            <person name="Chen N."/>
            <person name="Kovaka S."/>
            <person name="LaButti K."/>
            <person name="Lipzen A."/>
            <person name="Pennachio C."/>
            <person name="Riley R."/>
            <person name="Schakwitz W."/>
            <person name="Umezawa K."/>
            <person name="Ohm R.A."/>
            <person name="Grigoriev I.V."/>
            <person name="Nagy L.G."/>
            <person name="Gibbons J."/>
            <person name="Hibbett D."/>
        </authorList>
    </citation>
    <scope>NUCLEOTIDE SEQUENCE [LARGE SCALE GENOMIC DNA]</scope>
    <source>
        <strain evidence="3">ALCF2SS1-6</strain>
    </source>
</reference>
<protein>
    <submittedName>
        <fullName evidence="3">Uncharacterized protein</fullName>
    </submittedName>
</protein>
<evidence type="ECO:0000313" key="4">
    <source>
        <dbReference type="Proteomes" id="UP000313359"/>
    </source>
</evidence>
<feature type="compositionally biased region" description="Low complexity" evidence="1">
    <location>
        <begin position="176"/>
        <end position="194"/>
    </location>
</feature>
<accession>A0A5C2SY59</accession>
<organism evidence="3 4">
    <name type="scientific">Lentinus tigrinus ALCF2SS1-6</name>
    <dbReference type="NCBI Taxonomy" id="1328759"/>
    <lineage>
        <taxon>Eukaryota</taxon>
        <taxon>Fungi</taxon>
        <taxon>Dikarya</taxon>
        <taxon>Basidiomycota</taxon>
        <taxon>Agaricomycotina</taxon>
        <taxon>Agaricomycetes</taxon>
        <taxon>Polyporales</taxon>
        <taxon>Polyporaceae</taxon>
        <taxon>Lentinus</taxon>
    </lineage>
</organism>
<evidence type="ECO:0000256" key="2">
    <source>
        <dbReference type="SAM" id="Phobius"/>
    </source>
</evidence>
<feature type="compositionally biased region" description="Low complexity" evidence="1">
    <location>
        <begin position="137"/>
        <end position="168"/>
    </location>
</feature>
<feature type="region of interest" description="Disordered" evidence="1">
    <location>
        <begin position="452"/>
        <end position="486"/>
    </location>
</feature>
<dbReference type="EMBL" id="ML122250">
    <property type="protein sequence ID" value="RPD67538.1"/>
    <property type="molecule type" value="Genomic_DNA"/>
</dbReference>
<name>A0A5C2SY59_9APHY</name>